<evidence type="ECO:0000313" key="3">
    <source>
        <dbReference type="Ensembl" id="ENSFHEP00000025064.1"/>
    </source>
</evidence>
<dbReference type="SUPFAM" id="SSF54928">
    <property type="entry name" value="RNA-binding domain, RBD"/>
    <property type="match status" value="1"/>
</dbReference>
<dbReference type="Pfam" id="PF00076">
    <property type="entry name" value="RRM_1"/>
    <property type="match status" value="1"/>
</dbReference>
<sequence>MVKNNNKDTTFKGNFRKPGEKTFTQRSRLFVGSLPLSITEDEFRNLFAKFGNVSEVFINRERGFGFVRLVRSYRDRAGLDVPLFSRTCSLNEDISHTCFPAFTIRIPLMFLQEINDVSTRGRIDRINALQLNQV</sequence>
<dbReference type="Proteomes" id="UP000265000">
    <property type="component" value="Unplaced"/>
</dbReference>
<reference evidence="3" key="1">
    <citation type="submission" date="2025-08" db="UniProtKB">
        <authorList>
            <consortium name="Ensembl"/>
        </authorList>
    </citation>
    <scope>IDENTIFICATION</scope>
</reference>
<name>A0A3Q2QEE5_FUNHE</name>
<keyword evidence="1" id="KW-0694">RNA-binding</keyword>
<dbReference type="InterPro" id="IPR035979">
    <property type="entry name" value="RBD_domain_sf"/>
</dbReference>
<evidence type="ECO:0000259" key="2">
    <source>
        <dbReference type="PROSITE" id="PS50102"/>
    </source>
</evidence>
<accession>A0A3Q2QEE5</accession>
<dbReference type="STRING" id="8078.ENSFHEP00000025064"/>
<dbReference type="InterPro" id="IPR012677">
    <property type="entry name" value="Nucleotide-bd_a/b_plait_sf"/>
</dbReference>
<dbReference type="Gene3D" id="3.30.70.330">
    <property type="match status" value="1"/>
</dbReference>
<dbReference type="InterPro" id="IPR000504">
    <property type="entry name" value="RRM_dom"/>
</dbReference>
<organism evidence="3 4">
    <name type="scientific">Fundulus heteroclitus</name>
    <name type="common">Killifish</name>
    <name type="synonym">Mummichog</name>
    <dbReference type="NCBI Taxonomy" id="8078"/>
    <lineage>
        <taxon>Eukaryota</taxon>
        <taxon>Metazoa</taxon>
        <taxon>Chordata</taxon>
        <taxon>Craniata</taxon>
        <taxon>Vertebrata</taxon>
        <taxon>Euteleostomi</taxon>
        <taxon>Actinopterygii</taxon>
        <taxon>Neopterygii</taxon>
        <taxon>Teleostei</taxon>
        <taxon>Neoteleostei</taxon>
        <taxon>Acanthomorphata</taxon>
        <taxon>Ovalentaria</taxon>
        <taxon>Atherinomorphae</taxon>
        <taxon>Cyprinodontiformes</taxon>
        <taxon>Fundulidae</taxon>
        <taxon>Fundulus</taxon>
    </lineage>
</organism>
<dbReference type="PROSITE" id="PS50102">
    <property type="entry name" value="RRM"/>
    <property type="match status" value="1"/>
</dbReference>
<reference evidence="3" key="2">
    <citation type="submission" date="2025-09" db="UniProtKB">
        <authorList>
            <consortium name="Ensembl"/>
        </authorList>
    </citation>
    <scope>IDENTIFICATION</scope>
</reference>
<evidence type="ECO:0000313" key="4">
    <source>
        <dbReference type="Proteomes" id="UP000265000"/>
    </source>
</evidence>
<feature type="domain" description="RRM" evidence="2">
    <location>
        <begin position="27"/>
        <end position="69"/>
    </location>
</feature>
<protein>
    <recommendedName>
        <fullName evidence="2">RRM domain-containing protein</fullName>
    </recommendedName>
</protein>
<proteinExistence type="predicted"/>
<dbReference type="Ensembl" id="ENSFHET00000006185.1">
    <property type="protein sequence ID" value="ENSFHEP00000025064.1"/>
    <property type="gene ID" value="ENSFHEG00000007029.1"/>
</dbReference>
<dbReference type="SMART" id="SM00360">
    <property type="entry name" value="RRM"/>
    <property type="match status" value="1"/>
</dbReference>
<dbReference type="GeneTree" id="ENSGT00940000157358"/>
<dbReference type="AlphaFoldDB" id="A0A3Q2QEE5"/>
<keyword evidence="4" id="KW-1185">Reference proteome</keyword>
<dbReference type="GO" id="GO:0003723">
    <property type="term" value="F:RNA binding"/>
    <property type="evidence" value="ECO:0007669"/>
    <property type="project" value="UniProtKB-UniRule"/>
</dbReference>
<evidence type="ECO:0000256" key="1">
    <source>
        <dbReference type="PROSITE-ProRule" id="PRU00176"/>
    </source>
</evidence>